<feature type="domain" description="AB hydrolase-1" evidence="3">
    <location>
        <begin position="50"/>
        <end position="286"/>
    </location>
</feature>
<dbReference type="AlphaFoldDB" id="A0A2G8TET8"/>
<dbReference type="EMBL" id="PDOC01000007">
    <property type="protein sequence ID" value="PIL44550.1"/>
    <property type="molecule type" value="Genomic_DNA"/>
</dbReference>
<organism evidence="4 5">
    <name type="scientific">Massilia eurypsychrophila</name>
    <dbReference type="NCBI Taxonomy" id="1485217"/>
    <lineage>
        <taxon>Bacteria</taxon>
        <taxon>Pseudomonadati</taxon>
        <taxon>Pseudomonadota</taxon>
        <taxon>Betaproteobacteria</taxon>
        <taxon>Burkholderiales</taxon>
        <taxon>Oxalobacteraceae</taxon>
        <taxon>Telluria group</taxon>
        <taxon>Massilia</taxon>
    </lineage>
</organism>
<dbReference type="InterPro" id="IPR029058">
    <property type="entry name" value="AB_hydrolase_fold"/>
</dbReference>
<dbReference type="PANTHER" id="PTHR43798">
    <property type="entry name" value="MONOACYLGLYCEROL LIPASE"/>
    <property type="match status" value="1"/>
</dbReference>
<dbReference type="InterPro" id="IPR006311">
    <property type="entry name" value="TAT_signal"/>
</dbReference>
<keyword evidence="2" id="KW-0732">Signal</keyword>
<protein>
    <submittedName>
        <fullName evidence="4">Alpha/beta hydrolase</fullName>
    </submittedName>
</protein>
<proteinExistence type="predicted"/>
<evidence type="ECO:0000256" key="2">
    <source>
        <dbReference type="SAM" id="SignalP"/>
    </source>
</evidence>
<evidence type="ECO:0000256" key="1">
    <source>
        <dbReference type="ARBA" id="ARBA00022801"/>
    </source>
</evidence>
<dbReference type="GO" id="GO:0016787">
    <property type="term" value="F:hydrolase activity"/>
    <property type="evidence" value="ECO:0007669"/>
    <property type="project" value="UniProtKB-KW"/>
</dbReference>
<evidence type="ECO:0000313" key="4">
    <source>
        <dbReference type="EMBL" id="PIL44550.1"/>
    </source>
</evidence>
<keyword evidence="5" id="KW-1185">Reference proteome</keyword>
<dbReference type="Proteomes" id="UP000230390">
    <property type="component" value="Unassembled WGS sequence"/>
</dbReference>
<evidence type="ECO:0000313" key="5">
    <source>
        <dbReference type="Proteomes" id="UP000230390"/>
    </source>
</evidence>
<dbReference type="OrthoDB" id="5380819at2"/>
<reference evidence="4 5" key="1">
    <citation type="submission" date="2017-10" db="EMBL/GenBank/DDBJ databases">
        <title>Massilia psychrophilum sp. nov., a novel purple-pigmented bacterium isolated from Tianshan glacier, Xinjiang Municipality, China.</title>
        <authorList>
            <person name="Wang H."/>
        </authorList>
    </citation>
    <scope>NUCLEOTIDE SEQUENCE [LARGE SCALE GENOMIC DNA]</scope>
    <source>
        <strain evidence="4 5">JCM 30074</strain>
    </source>
</reference>
<gene>
    <name evidence="4" type="ORF">CR105_13960</name>
</gene>
<evidence type="ECO:0000259" key="3">
    <source>
        <dbReference type="Pfam" id="PF00561"/>
    </source>
</evidence>
<dbReference type="PANTHER" id="PTHR43798:SF31">
    <property type="entry name" value="AB HYDROLASE SUPERFAMILY PROTEIN YCLE"/>
    <property type="match status" value="1"/>
</dbReference>
<dbReference type="PROSITE" id="PS51318">
    <property type="entry name" value="TAT"/>
    <property type="match status" value="1"/>
</dbReference>
<comment type="caution">
    <text evidence="4">The sequence shown here is derived from an EMBL/GenBank/DDBJ whole genome shotgun (WGS) entry which is preliminary data.</text>
</comment>
<dbReference type="Gene3D" id="3.40.50.1820">
    <property type="entry name" value="alpha/beta hydrolase"/>
    <property type="match status" value="1"/>
</dbReference>
<dbReference type="RefSeq" id="WP_099789067.1">
    <property type="nucleotide sequence ID" value="NZ_JBHLYV010000087.1"/>
</dbReference>
<feature type="chain" id="PRO_5013768972" evidence="2">
    <location>
        <begin position="32"/>
        <end position="303"/>
    </location>
</feature>
<dbReference type="GO" id="GO:0016020">
    <property type="term" value="C:membrane"/>
    <property type="evidence" value="ECO:0007669"/>
    <property type="project" value="TreeGrafter"/>
</dbReference>
<sequence length="303" mass="32095">MSLSILSVFSRRTLLTSLVAVAAGALMPAFAAEFTSDRISVTAEGAGTDVVLIHGLASSPRVWREMVAAVPGYRYHMVQIAGFAGQARGGNTEGAVAAPVAEEIARYIAARGLVKPAVIGHSMGGTIGMMLAGRHPDSLSRLMVVDMVPFLGALFAPPGASASTVKPMADAMLTQMRTSDPTARSMRNTATINSMVDNVAMRPGALDDSVKSDPDVTARAYHELIVTDLAPELARITVPTTVLYVVPKAPGMTDERIDGAYKASFAPLKNVTLKRIAPSAHFIMWDQPQQFQSEVKAFLGQAK</sequence>
<keyword evidence="1 4" id="KW-0378">Hydrolase</keyword>
<feature type="signal peptide" evidence="2">
    <location>
        <begin position="1"/>
        <end position="31"/>
    </location>
</feature>
<accession>A0A2G8TET8</accession>
<dbReference type="Pfam" id="PF00561">
    <property type="entry name" value="Abhydrolase_1"/>
    <property type="match status" value="1"/>
</dbReference>
<name>A0A2G8TET8_9BURK</name>
<dbReference type="InterPro" id="IPR000073">
    <property type="entry name" value="AB_hydrolase_1"/>
</dbReference>
<dbReference type="InterPro" id="IPR050266">
    <property type="entry name" value="AB_hydrolase_sf"/>
</dbReference>
<dbReference type="SUPFAM" id="SSF53474">
    <property type="entry name" value="alpha/beta-Hydrolases"/>
    <property type="match status" value="1"/>
</dbReference>